<evidence type="ECO:0000313" key="2">
    <source>
        <dbReference type="Proteomes" id="UP000886842"/>
    </source>
</evidence>
<evidence type="ECO:0000313" key="1">
    <source>
        <dbReference type="EMBL" id="HIT76262.1"/>
    </source>
</evidence>
<reference evidence="1" key="1">
    <citation type="submission" date="2020-10" db="EMBL/GenBank/DDBJ databases">
        <authorList>
            <person name="Gilroy R."/>
        </authorList>
    </citation>
    <scope>NUCLEOTIDE SEQUENCE</scope>
    <source>
        <strain evidence="1">ChiGjej1B1-24693</strain>
    </source>
</reference>
<reference evidence="1" key="2">
    <citation type="journal article" date="2021" name="PeerJ">
        <title>Extensive microbial diversity within the chicken gut microbiome revealed by metagenomics and culture.</title>
        <authorList>
            <person name="Gilroy R."/>
            <person name="Ravi A."/>
            <person name="Getino M."/>
            <person name="Pursley I."/>
            <person name="Horton D.L."/>
            <person name="Alikhan N.F."/>
            <person name="Baker D."/>
            <person name="Gharbi K."/>
            <person name="Hall N."/>
            <person name="Watson M."/>
            <person name="Adriaenssens E.M."/>
            <person name="Foster-Nyarko E."/>
            <person name="Jarju S."/>
            <person name="Secka A."/>
            <person name="Antonio M."/>
            <person name="Oren A."/>
            <person name="Chaudhuri R.R."/>
            <person name="La Ragione R."/>
            <person name="Hildebrand F."/>
            <person name="Pallen M.J."/>
        </authorList>
    </citation>
    <scope>NUCLEOTIDE SEQUENCE</scope>
    <source>
        <strain evidence="1">ChiGjej1B1-24693</strain>
    </source>
</reference>
<comment type="caution">
    <text evidence="1">The sequence shown here is derived from an EMBL/GenBank/DDBJ whole genome shotgun (WGS) entry which is preliminary data.</text>
</comment>
<proteinExistence type="predicted"/>
<sequence length="65" mass="7125">ANPLSTVDVIGNTISIIEDSDRPAIGIVGTGEDTRISDVAVYGNLVENGEFWYTLADFRREPQQQ</sequence>
<dbReference type="Proteomes" id="UP000886842">
    <property type="component" value="Unassembled WGS sequence"/>
</dbReference>
<dbReference type="AlphaFoldDB" id="A0A9D1KNX7"/>
<feature type="non-terminal residue" evidence="1">
    <location>
        <position position="1"/>
    </location>
</feature>
<gene>
    <name evidence="1" type="ORF">IAA98_11815</name>
</gene>
<name>A0A9D1KNX7_9ACTN</name>
<organism evidence="1 2">
    <name type="scientific">Candidatus Avipropionibacterium avicola</name>
    <dbReference type="NCBI Taxonomy" id="2840701"/>
    <lineage>
        <taxon>Bacteria</taxon>
        <taxon>Bacillati</taxon>
        <taxon>Actinomycetota</taxon>
        <taxon>Actinomycetes</taxon>
        <taxon>Propionibacteriales</taxon>
        <taxon>Propionibacteriaceae</taxon>
        <taxon>Propionibacteriaceae incertae sedis</taxon>
        <taxon>Candidatus Avipropionibacterium</taxon>
    </lineage>
</organism>
<dbReference type="EMBL" id="DVLP01000346">
    <property type="protein sequence ID" value="HIT76262.1"/>
    <property type="molecule type" value="Genomic_DNA"/>
</dbReference>
<accession>A0A9D1KNX7</accession>
<protein>
    <submittedName>
        <fullName evidence="1">Uncharacterized protein</fullName>
    </submittedName>
</protein>